<dbReference type="NCBIfam" id="TIGR04183">
    <property type="entry name" value="Por_Secre_tail"/>
    <property type="match status" value="1"/>
</dbReference>
<protein>
    <recommendedName>
        <fullName evidence="2">Secretion system C-terminal sorting domain-containing protein</fullName>
    </recommendedName>
</protein>
<feature type="chain" id="PRO_5027672222" description="Secretion system C-terminal sorting domain-containing protein" evidence="1">
    <location>
        <begin position="24"/>
        <end position="493"/>
    </location>
</feature>
<accession>A0A6S6TKI2</accession>
<dbReference type="AlphaFoldDB" id="A0A6S6TKI2"/>
<sequence length="493" mass="54376">MKTILKMGFLMPILLVAPLLIQAQGGLVNNGANITITTTTELKVADGGVYNKANGAINNNGNLYLDLNWTQSGPTTNYIGNGWMWFEGNANQNLGSIAPITIPKLRVDNGNRLVLDDNINVSLEVDLLNNGSIELGTNNLVLLPGATIVNYDPNNYIITNNTGTLQQEVGGTDVFFPIGNSTYNPALVNNTGVLDNIMARVEDQVWDHGTTGTPETQDIVNRTWHVSEQTAGGSSVNLTVQWDLAQELVGFNRAQSGVAHFQGRFWDHPTTFTAASPVGASFTQTRTGITSFSPFAVEDIEESLPIELLFFEAYRLNKNNVQLDWATASEINNEGFEVERMLDSETEFTKIDWVDGFGTTTSVVNYSLNDLNPHQGISYYRLKQLDFDGTFSYSPIRAVEGYKLDGGSLLIYPVPVRDVLKVDFSNWTDDETTVALKVMDVYGRTLITKTVPVQQNSIVEIQEVESLLAGTYFLVISSDRITNVIRKFIKTDE</sequence>
<organism evidence="3">
    <name type="scientific">uncultured Aureispira sp</name>
    <dbReference type="NCBI Taxonomy" id="1331704"/>
    <lineage>
        <taxon>Bacteria</taxon>
        <taxon>Pseudomonadati</taxon>
        <taxon>Bacteroidota</taxon>
        <taxon>Saprospiria</taxon>
        <taxon>Saprospirales</taxon>
        <taxon>Saprospiraceae</taxon>
        <taxon>Aureispira</taxon>
        <taxon>environmental samples</taxon>
    </lineage>
</organism>
<evidence type="ECO:0000313" key="3">
    <source>
        <dbReference type="EMBL" id="CAA6816918.1"/>
    </source>
</evidence>
<evidence type="ECO:0000259" key="2">
    <source>
        <dbReference type="Pfam" id="PF18962"/>
    </source>
</evidence>
<feature type="domain" description="Secretion system C-terminal sorting" evidence="2">
    <location>
        <begin position="411"/>
        <end position="489"/>
    </location>
</feature>
<proteinExistence type="predicted"/>
<dbReference type="EMBL" id="CACVAQ010000243">
    <property type="protein sequence ID" value="CAA6816918.1"/>
    <property type="molecule type" value="Genomic_DNA"/>
</dbReference>
<reference evidence="3" key="1">
    <citation type="submission" date="2020-01" db="EMBL/GenBank/DDBJ databases">
        <authorList>
            <person name="Meier V. D."/>
            <person name="Meier V D."/>
        </authorList>
    </citation>
    <scope>NUCLEOTIDE SEQUENCE</scope>
    <source>
        <strain evidence="3">HLG_WM_MAG_10</strain>
    </source>
</reference>
<feature type="signal peptide" evidence="1">
    <location>
        <begin position="1"/>
        <end position="23"/>
    </location>
</feature>
<gene>
    <name evidence="3" type="ORF">HELGO_WM17050</name>
</gene>
<name>A0A6S6TKI2_9BACT</name>
<keyword evidence="1" id="KW-0732">Signal</keyword>
<dbReference type="InterPro" id="IPR026444">
    <property type="entry name" value="Secre_tail"/>
</dbReference>
<dbReference type="Pfam" id="PF18962">
    <property type="entry name" value="Por_Secre_tail"/>
    <property type="match status" value="1"/>
</dbReference>
<evidence type="ECO:0000256" key="1">
    <source>
        <dbReference type="SAM" id="SignalP"/>
    </source>
</evidence>